<dbReference type="AlphaFoldDB" id="E3NXE0"/>
<dbReference type="VEuPathDB" id="FungiDB:PGTG_20155"/>
<gene>
    <name evidence="1" type="ORF">PGTG_20155</name>
</gene>
<dbReference type="InParanoid" id="E3NXE0"/>
<dbReference type="GeneID" id="10527330"/>
<evidence type="ECO:0000313" key="1">
    <source>
        <dbReference type="EMBL" id="EFP94239.1"/>
    </source>
</evidence>
<dbReference type="KEGG" id="pgr:PGTG_20155"/>
<dbReference type="RefSeq" id="XP_003338658.1">
    <property type="nucleotide sequence ID" value="XM_003338610.1"/>
</dbReference>
<name>E3NXE0_PUCGT</name>
<dbReference type="Proteomes" id="UP000008783">
    <property type="component" value="Unassembled WGS sequence"/>
</dbReference>
<dbReference type="EMBL" id="DS989932">
    <property type="protein sequence ID" value="EFP94239.1"/>
    <property type="molecule type" value="Genomic_DNA"/>
</dbReference>
<accession>E3NXE0</accession>
<proteinExistence type="predicted"/>
<keyword evidence="2" id="KW-1185">Reference proteome</keyword>
<organism evidence="1 2">
    <name type="scientific">Puccinia graminis f. sp. tritici (strain CRL 75-36-700-3 / race SCCL)</name>
    <name type="common">Black stem rust fungus</name>
    <dbReference type="NCBI Taxonomy" id="418459"/>
    <lineage>
        <taxon>Eukaryota</taxon>
        <taxon>Fungi</taxon>
        <taxon>Dikarya</taxon>
        <taxon>Basidiomycota</taxon>
        <taxon>Pucciniomycotina</taxon>
        <taxon>Pucciniomycetes</taxon>
        <taxon>Pucciniales</taxon>
        <taxon>Pucciniaceae</taxon>
        <taxon>Puccinia</taxon>
    </lineage>
</organism>
<evidence type="ECO:0000313" key="2">
    <source>
        <dbReference type="Proteomes" id="UP000008783"/>
    </source>
</evidence>
<reference evidence="2" key="2">
    <citation type="journal article" date="2011" name="Proc. Natl. Acad. Sci. U.S.A.">
        <title>Obligate biotrophy features unraveled by the genomic analysis of rust fungi.</title>
        <authorList>
            <person name="Duplessis S."/>
            <person name="Cuomo C.A."/>
            <person name="Lin Y.-C."/>
            <person name="Aerts A."/>
            <person name="Tisserant E."/>
            <person name="Veneault-Fourrey C."/>
            <person name="Joly D.L."/>
            <person name="Hacquard S."/>
            <person name="Amselem J."/>
            <person name="Cantarel B.L."/>
            <person name="Chiu R."/>
            <person name="Coutinho P.M."/>
            <person name="Feau N."/>
            <person name="Field M."/>
            <person name="Frey P."/>
            <person name="Gelhaye E."/>
            <person name="Goldberg J."/>
            <person name="Grabherr M.G."/>
            <person name="Kodira C.D."/>
            <person name="Kohler A."/>
            <person name="Kuees U."/>
            <person name="Lindquist E.A."/>
            <person name="Lucas S.M."/>
            <person name="Mago R."/>
            <person name="Mauceli E."/>
            <person name="Morin E."/>
            <person name="Murat C."/>
            <person name="Pangilinan J.L."/>
            <person name="Park R."/>
            <person name="Pearson M."/>
            <person name="Quesneville H."/>
            <person name="Rouhier N."/>
            <person name="Sakthikumar S."/>
            <person name="Salamov A.A."/>
            <person name="Schmutz J."/>
            <person name="Selles B."/>
            <person name="Shapiro H."/>
            <person name="Tanguay P."/>
            <person name="Tuskan G.A."/>
            <person name="Henrissat B."/>
            <person name="Van de Peer Y."/>
            <person name="Rouze P."/>
            <person name="Ellis J.G."/>
            <person name="Dodds P.N."/>
            <person name="Schein J.E."/>
            <person name="Zhong S."/>
            <person name="Hamelin R.C."/>
            <person name="Grigoriev I.V."/>
            <person name="Szabo L.J."/>
            <person name="Martin F."/>
        </authorList>
    </citation>
    <scope>NUCLEOTIDE SEQUENCE [LARGE SCALE GENOMIC DNA]</scope>
    <source>
        <strain evidence="2">CRL 75-36-700-3 / race SCCL</strain>
    </source>
</reference>
<reference key="1">
    <citation type="submission" date="2007-01" db="EMBL/GenBank/DDBJ databases">
        <title>The Genome Sequence of Puccinia graminis f. sp. tritici Strain CRL 75-36-700-3.</title>
        <authorList>
            <consortium name="The Broad Institute Genome Sequencing Platform"/>
            <person name="Birren B."/>
            <person name="Lander E."/>
            <person name="Galagan J."/>
            <person name="Nusbaum C."/>
            <person name="Devon K."/>
            <person name="Cuomo C."/>
            <person name="Jaffe D."/>
            <person name="Butler J."/>
            <person name="Alvarez P."/>
            <person name="Gnerre S."/>
            <person name="Grabherr M."/>
            <person name="Mauceli E."/>
            <person name="Brockman W."/>
            <person name="Young S."/>
            <person name="LaButti K."/>
            <person name="Sykes S."/>
            <person name="DeCaprio D."/>
            <person name="Crawford M."/>
            <person name="Koehrsen M."/>
            <person name="Engels R."/>
            <person name="Montgomery P."/>
            <person name="Pearson M."/>
            <person name="Howarth C."/>
            <person name="Larson L."/>
            <person name="White J."/>
            <person name="Zeng Q."/>
            <person name="Kodira C."/>
            <person name="Yandava C."/>
            <person name="Alvarado L."/>
            <person name="O'Leary S."/>
            <person name="Szabo L."/>
            <person name="Dean R."/>
            <person name="Schein J."/>
        </authorList>
    </citation>
    <scope>NUCLEOTIDE SEQUENCE</scope>
    <source>
        <strain>CRL 75-36-700-3</strain>
    </source>
</reference>
<protein>
    <submittedName>
        <fullName evidence="1">Uncharacterized protein</fullName>
    </submittedName>
</protein>
<dbReference type="HOGENOM" id="CLU_1349496_0_0_1"/>
<sequence>MISDGKEEAIAFDVGVQRAKHVCHQEVKANETLKEILYDRVGDVSQTAMPVVGRGRELRRRGSRSRFDGVGYVVPRRGKDDPGMVNVTTVCCGHGAIRGSKIEFEWWTEIRKVRKKMERSAHVVGRPRIQNCACASSTCRIRGHRRSNCRIRICANGWVVWGCCLAGETGSGVRTPLGWMAVLRGGNSSYDISEVWNQIMERV</sequence>